<gene>
    <name evidence="4" type="ORF">IRI77_18070</name>
</gene>
<dbReference type="Pfam" id="PF00023">
    <property type="entry name" value="Ank"/>
    <property type="match status" value="1"/>
</dbReference>
<dbReference type="AlphaFoldDB" id="A0A7S7NXU7"/>
<dbReference type="PANTHER" id="PTHR24189">
    <property type="entry name" value="MYOTROPHIN"/>
    <property type="match status" value="1"/>
</dbReference>
<name>A0A7S7NXU7_PALFE</name>
<dbReference type="EMBL" id="CP063849">
    <property type="protein sequence ID" value="QOY91772.1"/>
    <property type="molecule type" value="Genomic_DNA"/>
</dbReference>
<dbReference type="Proteomes" id="UP000593892">
    <property type="component" value="Chromosome"/>
</dbReference>
<dbReference type="RefSeq" id="WP_194453426.1">
    <property type="nucleotide sequence ID" value="NZ_CP063849.1"/>
</dbReference>
<feature type="repeat" description="ANK" evidence="3">
    <location>
        <begin position="158"/>
        <end position="190"/>
    </location>
</feature>
<sequence>MTAIEAIRSGDLEALKAVLAADAAAVDERDESGVPAAMLALYFRQRACADALIEAGAAVDLPLACALGMTEEVVRFLDAGPELLAQRTADGWTPLHLAAFFGQPAVAGFLLSRGADPLARATNKMENLPIHAAAAARQAAIVEMLLEAGTPANARQHGGYTALHSAAQNGDQATMNVLLLHGGDMNLASDDGKTPAQLLPAA</sequence>
<accession>A0A7S7NXU7</accession>
<dbReference type="Gene3D" id="1.25.40.20">
    <property type="entry name" value="Ankyrin repeat-containing domain"/>
    <property type="match status" value="2"/>
</dbReference>
<proteinExistence type="predicted"/>
<dbReference type="SUPFAM" id="SSF48403">
    <property type="entry name" value="Ankyrin repeat"/>
    <property type="match status" value="1"/>
</dbReference>
<dbReference type="SMART" id="SM00248">
    <property type="entry name" value="ANK"/>
    <property type="match status" value="4"/>
</dbReference>
<feature type="repeat" description="ANK" evidence="3">
    <location>
        <begin position="125"/>
        <end position="157"/>
    </location>
</feature>
<dbReference type="PANTHER" id="PTHR24189:SF50">
    <property type="entry name" value="ANKYRIN REPEAT AND SOCS BOX PROTEIN 2"/>
    <property type="match status" value="1"/>
</dbReference>
<protein>
    <submittedName>
        <fullName evidence="4">Ankyrin repeat domain-containing protein</fullName>
    </submittedName>
</protein>
<reference evidence="4 5" key="1">
    <citation type="submission" date="2020-10" db="EMBL/GenBank/DDBJ databases">
        <title>Complete genome sequence of Paludibaculum fermentans P105T, a facultatively anaerobic acidobacterium capable of dissimilatory Fe(III) reduction.</title>
        <authorList>
            <person name="Dedysh S.N."/>
            <person name="Beletsky A.V."/>
            <person name="Kulichevskaya I.S."/>
            <person name="Mardanov A.V."/>
            <person name="Ravin N.V."/>
        </authorList>
    </citation>
    <scope>NUCLEOTIDE SEQUENCE [LARGE SCALE GENOMIC DNA]</scope>
    <source>
        <strain evidence="4 5">P105</strain>
    </source>
</reference>
<keyword evidence="5" id="KW-1185">Reference proteome</keyword>
<dbReference type="InterPro" id="IPR050745">
    <property type="entry name" value="Multifunctional_regulatory"/>
</dbReference>
<dbReference type="InterPro" id="IPR002110">
    <property type="entry name" value="Ankyrin_rpt"/>
</dbReference>
<dbReference type="PROSITE" id="PS50297">
    <property type="entry name" value="ANK_REP_REGION"/>
    <property type="match status" value="2"/>
</dbReference>
<evidence type="ECO:0000256" key="3">
    <source>
        <dbReference type="PROSITE-ProRule" id="PRU00023"/>
    </source>
</evidence>
<organism evidence="4 5">
    <name type="scientific">Paludibaculum fermentans</name>
    <dbReference type="NCBI Taxonomy" id="1473598"/>
    <lineage>
        <taxon>Bacteria</taxon>
        <taxon>Pseudomonadati</taxon>
        <taxon>Acidobacteriota</taxon>
        <taxon>Terriglobia</taxon>
        <taxon>Bryobacterales</taxon>
        <taxon>Bryobacteraceae</taxon>
        <taxon>Paludibaculum</taxon>
    </lineage>
</organism>
<dbReference type="PRINTS" id="PR01415">
    <property type="entry name" value="ANKYRIN"/>
</dbReference>
<evidence type="ECO:0000256" key="1">
    <source>
        <dbReference type="ARBA" id="ARBA00022737"/>
    </source>
</evidence>
<evidence type="ECO:0000313" key="4">
    <source>
        <dbReference type="EMBL" id="QOY91772.1"/>
    </source>
</evidence>
<evidence type="ECO:0000313" key="5">
    <source>
        <dbReference type="Proteomes" id="UP000593892"/>
    </source>
</evidence>
<keyword evidence="2 3" id="KW-0040">ANK repeat</keyword>
<feature type="repeat" description="ANK" evidence="3">
    <location>
        <begin position="90"/>
        <end position="122"/>
    </location>
</feature>
<dbReference type="PROSITE" id="PS50088">
    <property type="entry name" value="ANK_REPEAT"/>
    <property type="match status" value="3"/>
</dbReference>
<keyword evidence="1" id="KW-0677">Repeat</keyword>
<dbReference type="KEGG" id="pfer:IRI77_18070"/>
<evidence type="ECO:0000256" key="2">
    <source>
        <dbReference type="ARBA" id="ARBA00023043"/>
    </source>
</evidence>
<dbReference type="InterPro" id="IPR036770">
    <property type="entry name" value="Ankyrin_rpt-contain_sf"/>
</dbReference>
<dbReference type="Pfam" id="PF12796">
    <property type="entry name" value="Ank_2"/>
    <property type="match status" value="1"/>
</dbReference>